<feature type="region of interest" description="Disordered" evidence="1">
    <location>
        <begin position="120"/>
        <end position="200"/>
    </location>
</feature>
<dbReference type="Proteomes" id="UP000005408">
    <property type="component" value="Unassembled WGS sequence"/>
</dbReference>
<feature type="compositionally biased region" description="Basic and acidic residues" evidence="1">
    <location>
        <begin position="171"/>
        <end position="200"/>
    </location>
</feature>
<dbReference type="EnsemblMetazoa" id="G23128.1">
    <property type="protein sequence ID" value="G23128.1:cds"/>
    <property type="gene ID" value="G23128"/>
</dbReference>
<evidence type="ECO:0000256" key="1">
    <source>
        <dbReference type="SAM" id="MobiDB-lite"/>
    </source>
</evidence>
<dbReference type="AlphaFoldDB" id="A0A8W8KDB2"/>
<sequence length="200" mass="21938">MEEFDEGPQFVVQGYQFEPINANQTVESSSEDSIDEDDADDQAALLPCNTDWCSCNNCSSLTWQENADAALEFQSVLVTTKIDSTTYTALMSKELAELYRSPQCDPMTRKALADAIRARNTGNEPPCTSNEMPCTSNETPVENESPCSSSRSSFSSTPESTSASSSTSEQVDLKELPKTNECLKRKLKKGDREGTLETKA</sequence>
<reference evidence="2" key="1">
    <citation type="submission" date="2022-08" db="UniProtKB">
        <authorList>
            <consortium name="EnsemblMetazoa"/>
        </authorList>
    </citation>
    <scope>IDENTIFICATION</scope>
    <source>
        <strain evidence="2">05x7-T-G4-1.051#20</strain>
    </source>
</reference>
<evidence type="ECO:0000313" key="3">
    <source>
        <dbReference type="Proteomes" id="UP000005408"/>
    </source>
</evidence>
<protein>
    <submittedName>
        <fullName evidence="2">Uncharacterized protein</fullName>
    </submittedName>
</protein>
<proteinExistence type="predicted"/>
<organism evidence="2 3">
    <name type="scientific">Magallana gigas</name>
    <name type="common">Pacific oyster</name>
    <name type="synonym">Crassostrea gigas</name>
    <dbReference type="NCBI Taxonomy" id="29159"/>
    <lineage>
        <taxon>Eukaryota</taxon>
        <taxon>Metazoa</taxon>
        <taxon>Spiralia</taxon>
        <taxon>Lophotrochozoa</taxon>
        <taxon>Mollusca</taxon>
        <taxon>Bivalvia</taxon>
        <taxon>Autobranchia</taxon>
        <taxon>Pteriomorphia</taxon>
        <taxon>Ostreida</taxon>
        <taxon>Ostreoidea</taxon>
        <taxon>Ostreidae</taxon>
        <taxon>Magallana</taxon>
    </lineage>
</organism>
<feature type="compositionally biased region" description="Polar residues" evidence="1">
    <location>
        <begin position="120"/>
        <end position="142"/>
    </location>
</feature>
<keyword evidence="3" id="KW-1185">Reference proteome</keyword>
<name>A0A8W8KDB2_MAGGI</name>
<feature type="compositionally biased region" description="Low complexity" evidence="1">
    <location>
        <begin position="144"/>
        <end position="169"/>
    </location>
</feature>
<accession>A0A8W8KDB2</accession>
<evidence type="ECO:0000313" key="2">
    <source>
        <dbReference type="EnsemblMetazoa" id="G23128.1:cds"/>
    </source>
</evidence>